<evidence type="ECO:0000313" key="3">
    <source>
        <dbReference type="Proteomes" id="UP000677244"/>
    </source>
</evidence>
<evidence type="ECO:0000313" key="2">
    <source>
        <dbReference type="EMBL" id="MBO9203333.1"/>
    </source>
</evidence>
<dbReference type="Proteomes" id="UP000677244">
    <property type="component" value="Unassembled WGS sequence"/>
</dbReference>
<accession>A0ABS3YZI1</accession>
<sequence length="115" mass="13139">MRYLFTLLILFVQVVTCFTASAGTSLPANNIAHEKSSSLLANDHLIDHFAEIAYAIQFNCVAFNGRDHRDTDGSIMVARLSNYMAGDLRKRVSAFPTPHWSSFRRLLLFPNHYFW</sequence>
<comment type="caution">
    <text evidence="2">The sequence shown here is derived from an EMBL/GenBank/DDBJ whole genome shotgun (WGS) entry which is preliminary data.</text>
</comment>
<name>A0ABS3YZI1_9BACT</name>
<keyword evidence="3" id="KW-1185">Reference proteome</keyword>
<dbReference type="RefSeq" id="WP_209141387.1">
    <property type="nucleotide sequence ID" value="NZ_JAGHKO010000006.1"/>
</dbReference>
<protein>
    <submittedName>
        <fullName evidence="2">Uncharacterized protein</fullName>
    </submittedName>
</protein>
<dbReference type="EMBL" id="JAGHKO010000006">
    <property type="protein sequence ID" value="MBO9203333.1"/>
    <property type="molecule type" value="Genomic_DNA"/>
</dbReference>
<reference evidence="2 3" key="1">
    <citation type="submission" date="2021-03" db="EMBL/GenBank/DDBJ databases">
        <title>Assistant Professor.</title>
        <authorList>
            <person name="Huq M.A."/>
        </authorList>
    </citation>
    <scope>NUCLEOTIDE SEQUENCE [LARGE SCALE GENOMIC DNA]</scope>
    <source>
        <strain evidence="2 3">MAH-29</strain>
    </source>
</reference>
<proteinExistence type="predicted"/>
<evidence type="ECO:0000256" key="1">
    <source>
        <dbReference type="SAM" id="SignalP"/>
    </source>
</evidence>
<keyword evidence="1" id="KW-0732">Signal</keyword>
<feature type="signal peptide" evidence="1">
    <location>
        <begin position="1"/>
        <end position="22"/>
    </location>
</feature>
<feature type="chain" id="PRO_5047132941" evidence="1">
    <location>
        <begin position="23"/>
        <end position="115"/>
    </location>
</feature>
<organism evidence="2 3">
    <name type="scientific">Niastella soli</name>
    <dbReference type="NCBI Taxonomy" id="2821487"/>
    <lineage>
        <taxon>Bacteria</taxon>
        <taxon>Pseudomonadati</taxon>
        <taxon>Bacteroidota</taxon>
        <taxon>Chitinophagia</taxon>
        <taxon>Chitinophagales</taxon>
        <taxon>Chitinophagaceae</taxon>
        <taxon>Niastella</taxon>
    </lineage>
</organism>
<gene>
    <name evidence="2" type="ORF">J7I42_23815</name>
</gene>